<dbReference type="AlphaFoldDB" id="A0AA41DA62"/>
<dbReference type="RefSeq" id="WP_083706499.1">
    <property type="nucleotide sequence ID" value="NZ_JACHNX010000031.1"/>
</dbReference>
<protein>
    <submittedName>
        <fullName evidence="2">Phage tail assembly chaperone</fullName>
    </submittedName>
</protein>
<sequence length="39" mass="4435">MGLAAAALSWRPHEFWSATPSEFWAAIEGYERFHAVPDE</sequence>
<evidence type="ECO:0000313" key="2">
    <source>
        <dbReference type="EMBL" id="MBN3556933.1"/>
    </source>
</evidence>
<keyword evidence="3" id="KW-1185">Reference proteome</keyword>
<evidence type="ECO:0000313" key="4">
    <source>
        <dbReference type="Proteomes" id="UP000704529"/>
    </source>
</evidence>
<reference evidence="1 3" key="1">
    <citation type="submission" date="2020-08" db="EMBL/GenBank/DDBJ databases">
        <title>Genomic Encyclopedia of Type Strains, Phase IV (KMG-IV): sequencing the most valuable type-strain genomes for metagenomic binning, comparative biology and taxonomic classification.</title>
        <authorList>
            <person name="Goeker M."/>
        </authorList>
    </citation>
    <scope>NUCLEOTIDE SEQUENCE [LARGE SCALE GENOMIC DNA]</scope>
    <source>
        <strain evidence="1 3">DSM 14562</strain>
    </source>
</reference>
<gene>
    <name evidence="1" type="ORF">GGQ89_003739</name>
    <name evidence="2" type="ORF">JYA60_01630</name>
</gene>
<evidence type="ECO:0000313" key="1">
    <source>
        <dbReference type="EMBL" id="MBB4611491.1"/>
    </source>
</evidence>
<organism evidence="2 4">
    <name type="scientific">Sphingomonas yabuuchiae</name>
    <dbReference type="NCBI Taxonomy" id="172044"/>
    <lineage>
        <taxon>Bacteria</taxon>
        <taxon>Pseudomonadati</taxon>
        <taxon>Pseudomonadota</taxon>
        <taxon>Alphaproteobacteria</taxon>
        <taxon>Sphingomonadales</taxon>
        <taxon>Sphingomonadaceae</taxon>
        <taxon>Sphingomonas</taxon>
    </lineage>
</organism>
<accession>A0AA41DA62</accession>
<comment type="caution">
    <text evidence="2">The sequence shown here is derived from an EMBL/GenBank/DDBJ whole genome shotgun (WGS) entry which is preliminary data.</text>
</comment>
<evidence type="ECO:0000313" key="3">
    <source>
        <dbReference type="Proteomes" id="UP000584663"/>
    </source>
</evidence>
<dbReference type="EMBL" id="JACHNX010000031">
    <property type="protein sequence ID" value="MBB4611491.1"/>
    <property type="molecule type" value="Genomic_DNA"/>
</dbReference>
<proteinExistence type="predicted"/>
<name>A0AA41DA62_9SPHN</name>
<reference evidence="2" key="2">
    <citation type="submission" date="2021-01" db="EMBL/GenBank/DDBJ databases">
        <title>Genome Sequencing of Type Strains.</title>
        <authorList>
            <person name="Lemaire J.F."/>
            <person name="Inderbitzin P."/>
            <person name="Collins S.B."/>
            <person name="Wespe N."/>
            <person name="Knight-Connoni V."/>
        </authorList>
    </citation>
    <scope>NUCLEOTIDE SEQUENCE</scope>
    <source>
        <strain evidence="2">DSM 14562</strain>
    </source>
</reference>
<dbReference type="Proteomes" id="UP000704529">
    <property type="component" value="Unassembled WGS sequence"/>
</dbReference>
<dbReference type="InterPro" id="IPR019056">
    <property type="entry name" value="Phage_TAC_6"/>
</dbReference>
<dbReference type="Proteomes" id="UP000584663">
    <property type="component" value="Unassembled WGS sequence"/>
</dbReference>
<dbReference type="Pfam" id="PF09550">
    <property type="entry name" value="Phage_TAC_6"/>
    <property type="match status" value="1"/>
</dbReference>
<dbReference type="EMBL" id="JAFHKU010000090">
    <property type="protein sequence ID" value="MBN3556933.1"/>
    <property type="molecule type" value="Genomic_DNA"/>
</dbReference>